<dbReference type="AlphaFoldDB" id="A0A0V7ZF29"/>
<evidence type="ECO:0000313" key="3">
    <source>
        <dbReference type="EMBL" id="KST63020.1"/>
    </source>
</evidence>
<reference evidence="3 4" key="1">
    <citation type="journal article" date="2015" name="Genome Announc.">
        <title>Draft Genome of the Euendolithic (true boring) Cyanobacterium Mastigocoleus testarum strain BC008.</title>
        <authorList>
            <person name="Guida B.S."/>
            <person name="Garcia-Pichel F."/>
        </authorList>
    </citation>
    <scope>NUCLEOTIDE SEQUENCE [LARGE SCALE GENOMIC DNA]</scope>
    <source>
        <strain evidence="3 4">BC008</strain>
    </source>
</reference>
<evidence type="ECO:0000313" key="4">
    <source>
        <dbReference type="Proteomes" id="UP000053372"/>
    </source>
</evidence>
<proteinExistence type="predicted"/>
<dbReference type="Proteomes" id="UP000053372">
    <property type="component" value="Unassembled WGS sequence"/>
</dbReference>
<gene>
    <name evidence="2" type="ORF">BC008_11460</name>
    <name evidence="3" type="ORF">BC008_11935</name>
</gene>
<dbReference type="PANTHER" id="PTHR13696">
    <property type="entry name" value="P-LOOP CONTAINING NUCLEOSIDE TRIPHOSPHATE HYDROLASE"/>
    <property type="match status" value="1"/>
</dbReference>
<sequence length="253" mass="28244">MPRIISIHSYRGGTGKSNLTANIAAIVARKGYRVGVIDTDIQSPGIHILFGLNDNTIKHTLNNYLWGQCPIRDAVYDVTSVLQEKVNNHGSIYLVPCSTKLNDISRVLRERFDVELLLEGFKDLIKDIKLDYLFVDTHPGLTQETLISLTTSDIVMLILRPDQQDFQGTAVTVDVARRLKTPLLLLTINKVLTDYDFNDLKKKVESTYEAPVAGIIPESKDILRLGSSSIFCLTYPNHPISQAIDGIVKHIIS</sequence>
<dbReference type="EMBL" id="LMTZ01000147">
    <property type="protein sequence ID" value="KST62929.1"/>
    <property type="molecule type" value="Genomic_DNA"/>
</dbReference>
<dbReference type="InterPro" id="IPR025669">
    <property type="entry name" value="AAA_dom"/>
</dbReference>
<dbReference type="InterPro" id="IPR050678">
    <property type="entry name" value="DNA_Partitioning_ATPase"/>
</dbReference>
<comment type="caution">
    <text evidence="3">The sequence shown here is derived from an EMBL/GenBank/DDBJ whole genome shotgun (WGS) entry which is preliminary data.</text>
</comment>
<dbReference type="EMBL" id="LMTZ01000145">
    <property type="protein sequence ID" value="KST63020.1"/>
    <property type="molecule type" value="Genomic_DNA"/>
</dbReference>
<evidence type="ECO:0000313" key="2">
    <source>
        <dbReference type="EMBL" id="KST62929.1"/>
    </source>
</evidence>
<dbReference type="PANTHER" id="PTHR13696:SF52">
    <property type="entry name" value="PARA FAMILY PROTEIN CT_582"/>
    <property type="match status" value="1"/>
</dbReference>
<organism evidence="3 4">
    <name type="scientific">Mastigocoleus testarum BC008</name>
    <dbReference type="NCBI Taxonomy" id="371196"/>
    <lineage>
        <taxon>Bacteria</taxon>
        <taxon>Bacillati</taxon>
        <taxon>Cyanobacteriota</taxon>
        <taxon>Cyanophyceae</taxon>
        <taxon>Nostocales</taxon>
        <taxon>Hapalosiphonaceae</taxon>
        <taxon>Mastigocoleus</taxon>
    </lineage>
</organism>
<keyword evidence="4" id="KW-1185">Reference proteome</keyword>
<protein>
    <submittedName>
        <fullName evidence="3">CDP-3, 6-dideoxy-D-glycero-L-glycero-4-hexulose-4-reductase</fullName>
    </submittedName>
</protein>
<feature type="domain" description="AAA" evidence="1">
    <location>
        <begin position="3"/>
        <end position="175"/>
    </location>
</feature>
<name>A0A0V7ZF29_9CYAN</name>
<evidence type="ECO:0000259" key="1">
    <source>
        <dbReference type="Pfam" id="PF13614"/>
    </source>
</evidence>
<dbReference type="SUPFAM" id="SSF52540">
    <property type="entry name" value="P-loop containing nucleoside triphosphate hydrolases"/>
    <property type="match status" value="1"/>
</dbReference>
<dbReference type="Pfam" id="PF13614">
    <property type="entry name" value="AAA_31"/>
    <property type="match status" value="1"/>
</dbReference>
<dbReference type="RefSeq" id="WP_027843186.1">
    <property type="nucleotide sequence ID" value="NZ_LMTZ01000145.1"/>
</dbReference>
<dbReference type="InterPro" id="IPR027417">
    <property type="entry name" value="P-loop_NTPase"/>
</dbReference>
<accession>A0A0V7ZF29</accession>
<dbReference type="OrthoDB" id="9775724at2"/>
<dbReference type="Gene3D" id="3.40.50.300">
    <property type="entry name" value="P-loop containing nucleotide triphosphate hydrolases"/>
    <property type="match status" value="1"/>
</dbReference>